<dbReference type="Proteomes" id="UP000193144">
    <property type="component" value="Unassembled WGS sequence"/>
</dbReference>
<feature type="compositionally biased region" description="Basic and acidic residues" evidence="1">
    <location>
        <begin position="255"/>
        <end position="268"/>
    </location>
</feature>
<evidence type="ECO:0000313" key="2">
    <source>
        <dbReference type="EMBL" id="ORY19507.1"/>
    </source>
</evidence>
<evidence type="ECO:0000313" key="3">
    <source>
        <dbReference type="Proteomes" id="UP000193144"/>
    </source>
</evidence>
<keyword evidence="3" id="KW-1185">Reference proteome</keyword>
<dbReference type="EMBL" id="MCFA01000002">
    <property type="protein sequence ID" value="ORY19507.1"/>
    <property type="molecule type" value="Genomic_DNA"/>
</dbReference>
<reference evidence="2 3" key="1">
    <citation type="submission" date="2016-07" db="EMBL/GenBank/DDBJ databases">
        <title>Pervasive Adenine N6-methylation of Active Genes in Fungi.</title>
        <authorList>
            <consortium name="DOE Joint Genome Institute"/>
            <person name="Mondo S.J."/>
            <person name="Dannebaum R.O."/>
            <person name="Kuo R.C."/>
            <person name="Labutti K."/>
            <person name="Haridas S."/>
            <person name="Kuo A."/>
            <person name="Salamov A."/>
            <person name="Ahrendt S.R."/>
            <person name="Lipzen A."/>
            <person name="Sullivan W."/>
            <person name="Andreopoulos W.B."/>
            <person name="Clum A."/>
            <person name="Lindquist E."/>
            <person name="Daum C."/>
            <person name="Ramamoorthy G.K."/>
            <person name="Gryganskyi A."/>
            <person name="Culley D."/>
            <person name="Magnuson J.K."/>
            <person name="James T.Y."/>
            <person name="O'Malley M.A."/>
            <person name="Stajich J.E."/>
            <person name="Spatafora J.W."/>
            <person name="Visel A."/>
            <person name="Grigoriev I.V."/>
        </authorList>
    </citation>
    <scope>NUCLEOTIDE SEQUENCE [LARGE SCALE GENOMIC DNA]</scope>
    <source>
        <strain evidence="2 3">CBS 115471</strain>
    </source>
</reference>
<evidence type="ECO:0000256" key="1">
    <source>
        <dbReference type="SAM" id="MobiDB-lite"/>
    </source>
</evidence>
<dbReference type="PANTHER" id="PTHR35391:SF5">
    <property type="entry name" value="DUF6590 DOMAIN-CONTAINING PROTEIN"/>
    <property type="match status" value="1"/>
</dbReference>
<proteinExistence type="predicted"/>
<accession>A0A1Y2AB40</accession>
<sequence length="349" mass="39448">MPQIEELTSNCHTSFVELSRAAKKKNCTSLSPSTIKDYRERFDLWAGNLGARQSGRSSLTFRLRDSIVMQTNVIKLLHKLENTLQSCLVIVKEERIPFEEWPGLEQSITPESSESDSETETSGHELATTELQYHTLTVTDILSDLGKLSFKIRNSAGRTDPFKAFTFQDFDGDTQRDRLAVYEDYDRRHVREHIEEARKSNSLGRSMHSYESTPDDEHLLQTLVDRFSASISRRRRMLQYRQRHAEKLALVTELKKDQTPQKEDKTSQKEITGGEAPTVSAMNLNKQATKTIQSGTEGTRYDPKLDEVFDAGSDVSYASTAFDVNGTKNIRPCPSSRGIGGHGIHVSIL</sequence>
<feature type="region of interest" description="Disordered" evidence="1">
    <location>
        <begin position="255"/>
        <end position="275"/>
    </location>
</feature>
<dbReference type="STRING" id="1231657.A0A1Y2AB40"/>
<gene>
    <name evidence="2" type="ORF">BCR34DRAFT_552259</name>
</gene>
<feature type="region of interest" description="Disordered" evidence="1">
    <location>
        <begin position="102"/>
        <end position="124"/>
    </location>
</feature>
<dbReference type="OrthoDB" id="6133115at2759"/>
<name>A0A1Y2AB40_9PLEO</name>
<dbReference type="PANTHER" id="PTHR35391">
    <property type="entry name" value="C2H2-TYPE DOMAIN-CONTAINING PROTEIN-RELATED"/>
    <property type="match status" value="1"/>
</dbReference>
<protein>
    <submittedName>
        <fullName evidence="2">Uncharacterized protein</fullName>
    </submittedName>
</protein>
<dbReference type="AlphaFoldDB" id="A0A1Y2AB40"/>
<comment type="caution">
    <text evidence="2">The sequence shown here is derived from an EMBL/GenBank/DDBJ whole genome shotgun (WGS) entry which is preliminary data.</text>
</comment>
<organism evidence="2 3">
    <name type="scientific">Clohesyomyces aquaticus</name>
    <dbReference type="NCBI Taxonomy" id="1231657"/>
    <lineage>
        <taxon>Eukaryota</taxon>
        <taxon>Fungi</taxon>
        <taxon>Dikarya</taxon>
        <taxon>Ascomycota</taxon>
        <taxon>Pezizomycotina</taxon>
        <taxon>Dothideomycetes</taxon>
        <taxon>Pleosporomycetidae</taxon>
        <taxon>Pleosporales</taxon>
        <taxon>Lindgomycetaceae</taxon>
        <taxon>Clohesyomyces</taxon>
    </lineage>
</organism>